<evidence type="ECO:0008006" key="3">
    <source>
        <dbReference type="Google" id="ProtNLM"/>
    </source>
</evidence>
<dbReference type="RefSeq" id="WP_171780304.1">
    <property type="nucleotide sequence ID" value="NZ_JABAGV010000126.1"/>
</dbReference>
<comment type="caution">
    <text evidence="1">The sequence shown here is derived from an EMBL/GenBank/DDBJ whole genome shotgun (WGS) entry which is preliminary data.</text>
</comment>
<dbReference type="AlphaFoldDB" id="A0AAW3WG64"/>
<sequence length="278" mass="32866">MKRWLKNFPNHDYIESYLRIDYLGYDESKTVEQNQNEFKQAIINYFLNKMISQNYLKIKEDEICATNISDDYKEIVNEKIKKVFDRKDEKNKLDNIKGLIGETLCAWINETYELKPLYLTPSRTDNASIQGTDRWELYEEDNKLALKIWSAKCTEKKPSSRSVQIRENDFKRTEIFGIIAQIRELNDGIKNPFTTENSINELETSILKEANTLTLGVVIVFGLETYNKMYDKKKGQKLNVFRENEFKKAKRIIKFMPIKNIETYINGFEKKINEKMGI</sequence>
<reference evidence="1" key="2">
    <citation type="journal article" date="2022" name="Nat. Biotechnol.">
        <title>Carbon-negative production of acetone and isopropanol by gas fermentation at industrial pilot scale.</title>
        <authorList>
            <person name="Liew F.E."/>
            <person name="Nogle R."/>
            <person name="Abdalla T."/>
            <person name="Rasor B.J."/>
            <person name="Canter C."/>
            <person name="Jensen R.O."/>
            <person name="Wang L."/>
            <person name="Strutz J."/>
            <person name="Chirania P."/>
            <person name="De Tissera S."/>
            <person name="Mueller A.P."/>
            <person name="Ruan Z."/>
            <person name="Gao A."/>
            <person name="Tran L."/>
            <person name="Engle N.L."/>
            <person name="Bromley J.C."/>
            <person name="Daniell J."/>
            <person name="Conrado R."/>
            <person name="Tschaplinski T.J."/>
            <person name="Giannone R.J."/>
            <person name="Hettich R.L."/>
            <person name="Karim A.S."/>
            <person name="Simpson S.D."/>
            <person name="Brown S.D."/>
            <person name="Leang C."/>
            <person name="Jewett M.C."/>
            <person name="Kopke M."/>
        </authorList>
    </citation>
    <scope>NUCLEOTIDE SEQUENCE</scope>
    <source>
        <strain evidence="1">DJ015</strain>
    </source>
</reference>
<evidence type="ECO:0000313" key="2">
    <source>
        <dbReference type="Proteomes" id="UP001194098"/>
    </source>
</evidence>
<name>A0AAW3WG64_CLOBE</name>
<gene>
    <name evidence="1" type="ORF">HGI39_24650</name>
</gene>
<dbReference type="Proteomes" id="UP001194098">
    <property type="component" value="Unassembled WGS sequence"/>
</dbReference>
<protein>
    <recommendedName>
        <fullName evidence="3">Anti-bacteriophage protein A/HamA C-terminal domain-containing protein</fullName>
    </recommendedName>
</protein>
<reference evidence="1" key="1">
    <citation type="submission" date="2020-04" db="EMBL/GenBank/DDBJ databases">
        <authorList>
            <person name="Brown S."/>
        </authorList>
    </citation>
    <scope>NUCLEOTIDE SEQUENCE</scope>
    <source>
        <strain evidence="1">DJ015</strain>
    </source>
</reference>
<proteinExistence type="predicted"/>
<accession>A0AAW3WG64</accession>
<evidence type="ECO:0000313" key="1">
    <source>
        <dbReference type="EMBL" id="MBC2477817.1"/>
    </source>
</evidence>
<organism evidence="1 2">
    <name type="scientific">Clostridium beijerinckii</name>
    <name type="common">Clostridium MP</name>
    <dbReference type="NCBI Taxonomy" id="1520"/>
    <lineage>
        <taxon>Bacteria</taxon>
        <taxon>Bacillati</taxon>
        <taxon>Bacillota</taxon>
        <taxon>Clostridia</taxon>
        <taxon>Eubacteriales</taxon>
        <taxon>Clostridiaceae</taxon>
        <taxon>Clostridium</taxon>
    </lineage>
</organism>
<dbReference type="EMBL" id="JABAGV010000126">
    <property type="protein sequence ID" value="MBC2477817.1"/>
    <property type="molecule type" value="Genomic_DNA"/>
</dbReference>